<evidence type="ECO:0000313" key="1">
    <source>
        <dbReference type="EMBL" id="TKW30630.1"/>
    </source>
</evidence>
<keyword evidence="2" id="KW-1185">Reference proteome</keyword>
<name>A0A4U6VLP3_SETVI</name>
<sequence length="110" mass="11230">MVVGVPEGGGGLPAVVVSAGFGRHGGQLQPATVAGPRAWAHHLHPGGRVLAGGRRSSPNLCVFDASCGVSSTMRGGPAGLVTTMPQMSCWGDDVVVQELRAKALPDWCRC</sequence>
<reference evidence="1" key="1">
    <citation type="submission" date="2019-03" db="EMBL/GenBank/DDBJ databases">
        <title>WGS assembly of Setaria viridis.</title>
        <authorList>
            <person name="Huang P."/>
            <person name="Jenkins J."/>
            <person name="Grimwood J."/>
            <person name="Barry K."/>
            <person name="Healey A."/>
            <person name="Mamidi S."/>
            <person name="Sreedasyam A."/>
            <person name="Shu S."/>
            <person name="Feldman M."/>
            <person name="Wu J."/>
            <person name="Yu Y."/>
            <person name="Chen C."/>
            <person name="Johnson J."/>
            <person name="Rokhsar D."/>
            <person name="Baxter I."/>
            <person name="Schmutz J."/>
            <person name="Brutnell T."/>
            <person name="Kellogg E."/>
        </authorList>
    </citation>
    <scope>NUCLEOTIDE SEQUENCE [LARGE SCALE GENOMIC DNA]</scope>
</reference>
<protein>
    <submittedName>
        <fullName evidence="1">Uncharacterized protein</fullName>
    </submittedName>
</protein>
<dbReference type="AlphaFoldDB" id="A0A4U6VLP3"/>
<organism evidence="1 2">
    <name type="scientific">Setaria viridis</name>
    <name type="common">Green bristlegrass</name>
    <name type="synonym">Setaria italica subsp. viridis</name>
    <dbReference type="NCBI Taxonomy" id="4556"/>
    <lineage>
        <taxon>Eukaryota</taxon>
        <taxon>Viridiplantae</taxon>
        <taxon>Streptophyta</taxon>
        <taxon>Embryophyta</taxon>
        <taxon>Tracheophyta</taxon>
        <taxon>Spermatophyta</taxon>
        <taxon>Magnoliopsida</taxon>
        <taxon>Liliopsida</taxon>
        <taxon>Poales</taxon>
        <taxon>Poaceae</taxon>
        <taxon>PACMAD clade</taxon>
        <taxon>Panicoideae</taxon>
        <taxon>Panicodae</taxon>
        <taxon>Paniceae</taxon>
        <taxon>Cenchrinae</taxon>
        <taxon>Setaria</taxon>
    </lineage>
</organism>
<accession>A0A4U6VLP3</accession>
<dbReference type="Gramene" id="TKW30630">
    <property type="protein sequence ID" value="TKW30630"/>
    <property type="gene ID" value="SEVIR_2G050600v2"/>
</dbReference>
<evidence type="ECO:0000313" key="2">
    <source>
        <dbReference type="Proteomes" id="UP000298652"/>
    </source>
</evidence>
<dbReference type="EMBL" id="CM016553">
    <property type="protein sequence ID" value="TKW30630.1"/>
    <property type="molecule type" value="Genomic_DNA"/>
</dbReference>
<gene>
    <name evidence="1" type="ORF">SEVIR_2G050600v2</name>
</gene>
<dbReference type="Proteomes" id="UP000298652">
    <property type="component" value="Chromosome 2"/>
</dbReference>
<proteinExistence type="predicted"/>